<dbReference type="Proteomes" id="UP000467193">
    <property type="component" value="Chromosome"/>
</dbReference>
<reference evidence="1 2" key="1">
    <citation type="journal article" date="2019" name="Emerg. Microbes Infect.">
        <title>Comprehensive subspecies identification of 175 nontuberculous mycobacteria species based on 7547 genomic profiles.</title>
        <authorList>
            <person name="Matsumoto Y."/>
            <person name="Kinjo T."/>
            <person name="Motooka D."/>
            <person name="Nabeya D."/>
            <person name="Jung N."/>
            <person name="Uechi K."/>
            <person name="Horii T."/>
            <person name="Iida T."/>
            <person name="Fujita J."/>
            <person name="Nakamura S."/>
        </authorList>
    </citation>
    <scope>NUCLEOTIDE SEQUENCE [LARGE SCALE GENOMIC DNA]</scope>
    <source>
        <strain evidence="1 2">JCM 17899</strain>
    </source>
</reference>
<evidence type="ECO:0000313" key="2">
    <source>
        <dbReference type="Proteomes" id="UP000467193"/>
    </source>
</evidence>
<dbReference type="EMBL" id="AP022588">
    <property type="protein sequence ID" value="BBY26743.1"/>
    <property type="molecule type" value="Genomic_DNA"/>
</dbReference>
<organism evidence="1 2">
    <name type="scientific">Mycolicibacterium sediminis</name>
    <dbReference type="NCBI Taxonomy" id="1286180"/>
    <lineage>
        <taxon>Bacteria</taxon>
        <taxon>Bacillati</taxon>
        <taxon>Actinomycetota</taxon>
        <taxon>Actinomycetes</taxon>
        <taxon>Mycobacteriales</taxon>
        <taxon>Mycobacteriaceae</taxon>
        <taxon>Mycolicibacterium</taxon>
    </lineage>
</organism>
<protein>
    <submittedName>
        <fullName evidence="1">Uncharacterized protein</fullName>
    </submittedName>
</protein>
<keyword evidence="2" id="KW-1185">Reference proteome</keyword>
<evidence type="ECO:0000313" key="1">
    <source>
        <dbReference type="EMBL" id="BBY26743.1"/>
    </source>
</evidence>
<accession>A0A7I7QK80</accession>
<dbReference type="RefSeq" id="WP_163795736.1">
    <property type="nucleotide sequence ID" value="NZ_AP022588.1"/>
</dbReference>
<proteinExistence type="predicted"/>
<sequence length="123" mass="13608">MPMGDITDQAILEPAWRHLVAALGKPARLRVRSVTEVGHVAFLYCTILGDDGRLIDYTGTPFEEAAAHHARSTTYAVLLRREGTRWWVVDSAVGPTDLAWQGWAREHGVPPSLFDLSDQGGER</sequence>
<dbReference type="AlphaFoldDB" id="A0A7I7QK80"/>
<dbReference type="KEGG" id="msei:MSEDJ_08390"/>
<name>A0A7I7QK80_9MYCO</name>
<gene>
    <name evidence="1" type="ORF">MSEDJ_08390</name>
</gene>